<keyword evidence="1" id="KW-0472">Membrane</keyword>
<sequence>MAGGSELCLWLTGGGFVTILAAVSFLVQQTVHLPGPRCYLEQLYVPALDVSAAPPPQRATNSTTTNPFLFFVLGLENNLQIRSISYGDVALTFFYGRKAVANYTVPAFYQGMMATAHRRDVVETRGLPWGDAVGAVSAGGTVGFRVELAAQPRFKVLFWYSKEKKVRILADVAVDGTGFNVGGDDVRMRKLSDSAASGTGISVMVSRRRLPSVSGTSLVNYQTQILEHILSFLPLKDAIKTALLRRFGDLWRGIRVLDFNSCYYHYYDGPDHDTDHSNEIFTNVIRRVLDLHDNSTLDRVSLRFCFRLTYTIEEPQDPDSAHIVEWEERTSAEIERLIRYAISRKVKVLELDLNGDEFVESWDAYCLPDVLRSDDLTYLKLVAFDMTSCNGIDLIDEVMKVILLHCPALEDLTLALCFGFEVAKCENPKLKKLMLSFDMKNSIVGIYCPYVLSFDLSGSVDECLVCGRRFHLHFHLLFESKEAKW</sequence>
<accession>A0A8X8ZH41</accession>
<reference evidence="2" key="1">
    <citation type="submission" date="2018-01" db="EMBL/GenBank/DDBJ databases">
        <authorList>
            <person name="Mao J.F."/>
        </authorList>
    </citation>
    <scope>NUCLEOTIDE SEQUENCE</scope>
    <source>
        <strain evidence="2">Huo1</strain>
        <tissue evidence="2">Leaf</tissue>
    </source>
</reference>
<dbReference type="AlphaFoldDB" id="A0A8X8ZH41"/>
<dbReference type="Proteomes" id="UP000298416">
    <property type="component" value="Unassembled WGS sequence"/>
</dbReference>
<comment type="caution">
    <text evidence="2">The sequence shown here is derived from an EMBL/GenBank/DDBJ whole genome shotgun (WGS) entry which is preliminary data.</text>
</comment>
<keyword evidence="3" id="KW-1185">Reference proteome</keyword>
<keyword evidence="1" id="KW-1133">Transmembrane helix</keyword>
<feature type="transmembrane region" description="Helical" evidence="1">
    <location>
        <begin position="7"/>
        <end position="27"/>
    </location>
</feature>
<name>A0A8X8ZH41_SALSN</name>
<evidence type="ECO:0000256" key="1">
    <source>
        <dbReference type="SAM" id="Phobius"/>
    </source>
</evidence>
<keyword evidence="1" id="KW-0812">Transmembrane</keyword>
<dbReference type="PANTHER" id="PTHR34223:SF51">
    <property type="entry name" value="OS06G0556300 PROTEIN"/>
    <property type="match status" value="1"/>
</dbReference>
<dbReference type="EMBL" id="PNBA02000012">
    <property type="protein sequence ID" value="KAG6404877.1"/>
    <property type="molecule type" value="Genomic_DNA"/>
</dbReference>
<dbReference type="PANTHER" id="PTHR34223">
    <property type="entry name" value="OS11G0201299 PROTEIN"/>
    <property type="match status" value="1"/>
</dbReference>
<gene>
    <name evidence="2" type="ORF">SASPL_132454</name>
</gene>
<reference evidence="2" key="2">
    <citation type="submission" date="2020-08" db="EMBL/GenBank/DDBJ databases">
        <title>Plant Genome Project.</title>
        <authorList>
            <person name="Zhang R.-G."/>
        </authorList>
    </citation>
    <scope>NUCLEOTIDE SEQUENCE</scope>
    <source>
        <strain evidence="2">Huo1</strain>
        <tissue evidence="2">Leaf</tissue>
    </source>
</reference>
<proteinExistence type="predicted"/>
<organism evidence="2">
    <name type="scientific">Salvia splendens</name>
    <name type="common">Scarlet sage</name>
    <dbReference type="NCBI Taxonomy" id="180675"/>
    <lineage>
        <taxon>Eukaryota</taxon>
        <taxon>Viridiplantae</taxon>
        <taxon>Streptophyta</taxon>
        <taxon>Embryophyta</taxon>
        <taxon>Tracheophyta</taxon>
        <taxon>Spermatophyta</taxon>
        <taxon>Magnoliopsida</taxon>
        <taxon>eudicotyledons</taxon>
        <taxon>Gunneridae</taxon>
        <taxon>Pentapetalae</taxon>
        <taxon>asterids</taxon>
        <taxon>lamiids</taxon>
        <taxon>Lamiales</taxon>
        <taxon>Lamiaceae</taxon>
        <taxon>Nepetoideae</taxon>
        <taxon>Mentheae</taxon>
        <taxon>Salviinae</taxon>
        <taxon>Salvia</taxon>
        <taxon>Salvia subgen. Calosphace</taxon>
        <taxon>core Calosphace</taxon>
    </lineage>
</organism>
<protein>
    <submittedName>
        <fullName evidence="2">Uncharacterized protein</fullName>
    </submittedName>
</protein>
<dbReference type="InterPro" id="IPR053197">
    <property type="entry name" value="F-box_SCFL_complex_component"/>
</dbReference>
<evidence type="ECO:0000313" key="3">
    <source>
        <dbReference type="Proteomes" id="UP000298416"/>
    </source>
</evidence>
<evidence type="ECO:0000313" key="2">
    <source>
        <dbReference type="EMBL" id="KAG6404877.1"/>
    </source>
</evidence>